<accession>A0A1M6RQ32</accession>
<keyword evidence="3" id="KW-1185">Reference proteome</keyword>
<dbReference type="EMBL" id="FRAL01000002">
    <property type="protein sequence ID" value="SHK34543.1"/>
    <property type="molecule type" value="Genomic_DNA"/>
</dbReference>
<dbReference type="RefSeq" id="WP_064699433.1">
    <property type="nucleotide sequence ID" value="NZ_BDEO01000007.1"/>
</dbReference>
<dbReference type="Proteomes" id="UP000184248">
    <property type="component" value="Unassembled WGS sequence"/>
</dbReference>
<dbReference type="Gene3D" id="3.40.50.1820">
    <property type="entry name" value="alpha/beta hydrolase"/>
    <property type="match status" value="1"/>
</dbReference>
<evidence type="ECO:0000313" key="3">
    <source>
        <dbReference type="Proteomes" id="UP000184248"/>
    </source>
</evidence>
<dbReference type="InterPro" id="IPR046879">
    <property type="entry name" value="KANL3/Tex30_Abhydrolase"/>
</dbReference>
<evidence type="ECO:0000259" key="1">
    <source>
        <dbReference type="Pfam" id="PF20408"/>
    </source>
</evidence>
<dbReference type="PANTHER" id="PTHR13136:SF11">
    <property type="entry name" value="TESTIS-EXPRESSED PROTEIN 30"/>
    <property type="match status" value="1"/>
</dbReference>
<proteinExistence type="predicted"/>
<protein>
    <recommendedName>
        <fullName evidence="1">KANL3/Tex30 alpha/beta hydrolase-like domain-containing protein</fullName>
    </recommendedName>
</protein>
<dbReference type="PANTHER" id="PTHR13136">
    <property type="entry name" value="TESTIS DEVELOPMENT PROTEIN PRTD"/>
    <property type="match status" value="1"/>
</dbReference>
<dbReference type="InterPro" id="IPR026555">
    <property type="entry name" value="NSL3/Tex30"/>
</dbReference>
<feature type="domain" description="KANL3/Tex30 alpha/beta hydrolase-like" evidence="1">
    <location>
        <begin position="42"/>
        <end position="231"/>
    </location>
</feature>
<sequence length="235" mass="26123">MRSIDSLDVDELSQALEQGAGCVEGPEALGPLQVQGECRTGCLLLAHGAGAGQDSPFLVELRRALADAGVQTLAIEFEYLRRMRREGRRRPPPRIERLVEELARWQEALSPHLETPLWLGGKSMGGRVASMLAARDGAAGLALCGYPFHPPRRPERRRLDHWPALRCPTLVMQGERDPFGTREEVDGYDLPDVAEVHWLKDGEHDWRPRRASGLTQSELIREGARGIAAFMARHA</sequence>
<dbReference type="Pfam" id="PF20408">
    <property type="entry name" value="Abhydrolase_11"/>
    <property type="match status" value="1"/>
</dbReference>
<evidence type="ECO:0000313" key="2">
    <source>
        <dbReference type="EMBL" id="SHK34543.1"/>
    </source>
</evidence>
<dbReference type="AlphaFoldDB" id="A0A1M6RQ32"/>
<gene>
    <name evidence="2" type="ORF">SAMN05192556_102379</name>
</gene>
<reference evidence="3" key="1">
    <citation type="submission" date="2016-11" db="EMBL/GenBank/DDBJ databases">
        <authorList>
            <person name="Varghese N."/>
            <person name="Submissions S."/>
        </authorList>
    </citation>
    <scope>NUCLEOTIDE SEQUENCE [LARGE SCALE GENOMIC DNA]</scope>
    <source>
        <strain evidence="3">ALO Sharm</strain>
    </source>
</reference>
<dbReference type="SUPFAM" id="SSF53474">
    <property type="entry name" value="alpha/beta-Hydrolases"/>
    <property type="match status" value="1"/>
</dbReference>
<organism evidence="2 3">
    <name type="scientific">Halomonas caseinilytica</name>
    <dbReference type="NCBI Taxonomy" id="438744"/>
    <lineage>
        <taxon>Bacteria</taxon>
        <taxon>Pseudomonadati</taxon>
        <taxon>Pseudomonadota</taxon>
        <taxon>Gammaproteobacteria</taxon>
        <taxon>Oceanospirillales</taxon>
        <taxon>Halomonadaceae</taxon>
        <taxon>Halomonas</taxon>
    </lineage>
</organism>
<name>A0A1M6RQ32_9GAMM</name>
<dbReference type="InterPro" id="IPR029058">
    <property type="entry name" value="AB_hydrolase_fold"/>
</dbReference>
<dbReference type="OrthoDB" id="652634at2"/>